<feature type="transmembrane region" description="Helical" evidence="1">
    <location>
        <begin position="26"/>
        <end position="49"/>
    </location>
</feature>
<accession>A0A9D4P383</accession>
<keyword evidence="1" id="KW-0812">Transmembrane</keyword>
<dbReference type="EMBL" id="SDOV01000002">
    <property type="protein sequence ID" value="KAH7643916.1"/>
    <property type="molecule type" value="Genomic_DNA"/>
</dbReference>
<gene>
    <name evidence="2" type="ORF">HUG17_6278</name>
</gene>
<protein>
    <submittedName>
        <fullName evidence="2">Uncharacterized protein</fullName>
    </submittedName>
</protein>
<keyword evidence="1" id="KW-1133">Transmembrane helix</keyword>
<evidence type="ECO:0000256" key="1">
    <source>
        <dbReference type="SAM" id="Phobius"/>
    </source>
</evidence>
<reference evidence="2" key="1">
    <citation type="submission" date="2020-06" db="EMBL/GenBank/DDBJ databases">
        <authorList>
            <person name="Ji K."/>
            <person name="Li J."/>
        </authorList>
    </citation>
    <scope>NUCLEOTIDE SEQUENCE</scope>
    <source>
        <strain evidence="2">JKM2019</strain>
        <tissue evidence="2">Whole body</tissue>
    </source>
</reference>
<name>A0A9D4P383_DERFA</name>
<organism evidence="2">
    <name type="scientific">Dermatophagoides farinae</name>
    <name type="common">American house dust mite</name>
    <dbReference type="NCBI Taxonomy" id="6954"/>
    <lineage>
        <taxon>Eukaryota</taxon>
        <taxon>Metazoa</taxon>
        <taxon>Ecdysozoa</taxon>
        <taxon>Arthropoda</taxon>
        <taxon>Chelicerata</taxon>
        <taxon>Arachnida</taxon>
        <taxon>Acari</taxon>
        <taxon>Acariformes</taxon>
        <taxon>Sarcoptiformes</taxon>
        <taxon>Astigmata</taxon>
        <taxon>Psoroptidia</taxon>
        <taxon>Analgoidea</taxon>
        <taxon>Pyroglyphidae</taxon>
        <taxon>Dermatophagoidinae</taxon>
        <taxon>Dermatophagoides</taxon>
    </lineage>
</organism>
<evidence type="ECO:0000313" key="2">
    <source>
        <dbReference type="EMBL" id="KAH7643916.1"/>
    </source>
</evidence>
<sequence>MNSISSFRFKFQMACFYERIIGKKTFGICIGSITVLTRSVFMRIIILYIRFTILSYKFE</sequence>
<dbReference type="Proteomes" id="UP000828236">
    <property type="component" value="Unassembled WGS sequence"/>
</dbReference>
<keyword evidence="1" id="KW-0472">Membrane</keyword>
<proteinExistence type="predicted"/>
<reference evidence="2" key="2">
    <citation type="journal article" date="2021" name="World Allergy Organ. J.">
        <title>Chromosome-level assembly of Dermatophagoides farinae genome and transcriptome reveals two novel allergens Der f 37 and Der f 39.</title>
        <authorList>
            <person name="Chen J."/>
            <person name="Cai Z."/>
            <person name="Fan D."/>
            <person name="Hu J."/>
            <person name="Hou Y."/>
            <person name="He Y."/>
            <person name="Zhang Z."/>
            <person name="Zhao Z."/>
            <person name="Gao P."/>
            <person name="Hu W."/>
            <person name="Sun J."/>
            <person name="Li J."/>
            <person name="Ji K."/>
        </authorList>
    </citation>
    <scope>NUCLEOTIDE SEQUENCE</scope>
    <source>
        <strain evidence="2">JKM2019</strain>
    </source>
</reference>
<dbReference type="AlphaFoldDB" id="A0A9D4P383"/>
<comment type="caution">
    <text evidence="2">The sequence shown here is derived from an EMBL/GenBank/DDBJ whole genome shotgun (WGS) entry which is preliminary data.</text>
</comment>